<feature type="region of interest" description="Disordered" evidence="5">
    <location>
        <begin position="1"/>
        <end position="34"/>
    </location>
</feature>
<dbReference type="InterPro" id="IPR044593">
    <property type="entry name" value="FLZ8/MARD1"/>
</dbReference>
<dbReference type="PANTHER" id="PTHR46443">
    <property type="entry name" value="FCS-LIKE ZINC FINGER 8"/>
    <property type="match status" value="1"/>
</dbReference>
<dbReference type="AlphaFoldDB" id="A0A7J0GS13"/>
<dbReference type="InterPro" id="IPR007650">
    <property type="entry name" value="Zf-FLZ_dom"/>
</dbReference>
<reference evidence="7 8" key="1">
    <citation type="submission" date="2019-07" db="EMBL/GenBank/DDBJ databases">
        <title>De Novo Assembly of kiwifruit Actinidia rufa.</title>
        <authorList>
            <person name="Sugita-Konishi S."/>
            <person name="Sato K."/>
            <person name="Mori E."/>
            <person name="Abe Y."/>
            <person name="Kisaki G."/>
            <person name="Hamano K."/>
            <person name="Suezawa K."/>
            <person name="Otani M."/>
            <person name="Fukuda T."/>
            <person name="Manabe T."/>
            <person name="Gomi K."/>
            <person name="Tabuchi M."/>
            <person name="Akimitsu K."/>
            <person name="Kataoka I."/>
        </authorList>
    </citation>
    <scope>NUCLEOTIDE SEQUENCE [LARGE SCALE GENOMIC DNA]</scope>
    <source>
        <strain evidence="8">cv. Fuchu</strain>
    </source>
</reference>
<dbReference type="Proteomes" id="UP000585474">
    <property type="component" value="Unassembled WGS sequence"/>
</dbReference>
<comment type="caution">
    <text evidence="7">The sequence shown here is derived from an EMBL/GenBank/DDBJ whole genome shotgun (WGS) entry which is preliminary data.</text>
</comment>
<dbReference type="Pfam" id="PF04570">
    <property type="entry name" value="zf-FLZ"/>
    <property type="match status" value="1"/>
</dbReference>
<evidence type="ECO:0000256" key="2">
    <source>
        <dbReference type="ARBA" id="ARBA00022723"/>
    </source>
</evidence>
<accession>A0A7J0GS13</accession>
<evidence type="ECO:0000313" key="8">
    <source>
        <dbReference type="Proteomes" id="UP000585474"/>
    </source>
</evidence>
<feature type="domain" description="FLZ-type" evidence="6">
    <location>
        <begin position="244"/>
        <end position="288"/>
    </location>
</feature>
<dbReference type="EMBL" id="BJWL01000023">
    <property type="protein sequence ID" value="GFZ13615.1"/>
    <property type="molecule type" value="Genomic_DNA"/>
</dbReference>
<keyword evidence="3" id="KW-0862">Zinc</keyword>
<dbReference type="GO" id="GO:0008270">
    <property type="term" value="F:zinc ion binding"/>
    <property type="evidence" value="ECO:0007669"/>
    <property type="project" value="UniProtKB-KW"/>
</dbReference>
<gene>
    <name evidence="7" type="ORF">Acr_23g0020000</name>
</gene>
<dbReference type="PROSITE" id="PS51795">
    <property type="entry name" value="ZF_FLZ"/>
    <property type="match status" value="1"/>
</dbReference>
<keyword evidence="8" id="KW-1185">Reference proteome</keyword>
<dbReference type="OrthoDB" id="1902692at2759"/>
<dbReference type="PANTHER" id="PTHR46443:SF3">
    <property type="entry name" value="PROTEIN MARD1"/>
    <property type="match status" value="1"/>
</dbReference>
<evidence type="ECO:0000256" key="3">
    <source>
        <dbReference type="ARBA" id="ARBA00022771"/>
    </source>
</evidence>
<evidence type="ECO:0000259" key="6">
    <source>
        <dbReference type="PROSITE" id="PS51795"/>
    </source>
</evidence>
<evidence type="ECO:0000256" key="4">
    <source>
        <dbReference type="PROSITE-ProRule" id="PRU01131"/>
    </source>
</evidence>
<evidence type="ECO:0000313" key="7">
    <source>
        <dbReference type="EMBL" id="GFZ13615.1"/>
    </source>
</evidence>
<protein>
    <submittedName>
        <fullName evidence="7">Mediator of aba-regulated dormancy protein</fullName>
    </submittedName>
</protein>
<sequence length="292" mass="32323">MLRNRSRAVTTKQALMADQSSLSPLSPNQARPISSPFNSPRFFNGFLTRSPSETCTTSPNSIVDTNPPFGYDKTQYNFRNIFSGNKKSSENRDPKGIALALTLVDSLNDENTYENFPKPNSGMVLFGSNLKIQIPKSPNSPSDFGIKTRDSQFSSSPSPFGSLNSSAQTQVFSGSLSPSEMELSEDYTCVISHGPNPKTTHIYDNCVVESCGGVVELSELKKELSLSKKSNSPRETETETETESFLSLCYTCKKSLEQGKDIYMYKGEKSFCSSECRYQEMLFDEVENPGIL</sequence>
<feature type="compositionally biased region" description="Polar residues" evidence="5">
    <location>
        <begin position="7"/>
        <end position="34"/>
    </location>
</feature>
<keyword evidence="2" id="KW-0479">Metal-binding</keyword>
<feature type="zinc finger region" description="FLZ-type" evidence="4">
    <location>
        <begin position="244"/>
        <end position="288"/>
    </location>
</feature>
<keyword evidence="3" id="KW-0863">Zinc-finger</keyword>
<name>A0A7J0GS13_9ERIC</name>
<evidence type="ECO:0000256" key="5">
    <source>
        <dbReference type="SAM" id="MobiDB-lite"/>
    </source>
</evidence>
<organism evidence="7 8">
    <name type="scientific">Actinidia rufa</name>
    <dbReference type="NCBI Taxonomy" id="165716"/>
    <lineage>
        <taxon>Eukaryota</taxon>
        <taxon>Viridiplantae</taxon>
        <taxon>Streptophyta</taxon>
        <taxon>Embryophyta</taxon>
        <taxon>Tracheophyta</taxon>
        <taxon>Spermatophyta</taxon>
        <taxon>Magnoliopsida</taxon>
        <taxon>eudicotyledons</taxon>
        <taxon>Gunneridae</taxon>
        <taxon>Pentapetalae</taxon>
        <taxon>asterids</taxon>
        <taxon>Ericales</taxon>
        <taxon>Actinidiaceae</taxon>
        <taxon>Actinidia</taxon>
    </lineage>
</organism>
<evidence type="ECO:0000256" key="1">
    <source>
        <dbReference type="ARBA" id="ARBA00009374"/>
    </source>
</evidence>
<comment type="similarity">
    <text evidence="1">Belongs to the FLZ family.</text>
</comment>
<proteinExistence type="inferred from homology"/>